<evidence type="ECO:0008006" key="4">
    <source>
        <dbReference type="Google" id="ProtNLM"/>
    </source>
</evidence>
<protein>
    <recommendedName>
        <fullName evidence="4">Microcin B17 transporter</fullName>
    </recommendedName>
</protein>
<keyword evidence="1" id="KW-1133">Transmembrane helix</keyword>
<dbReference type="EMBL" id="JAXUDK010000005">
    <property type="protein sequence ID" value="MDZ7465830.1"/>
    <property type="molecule type" value="Genomic_DNA"/>
</dbReference>
<gene>
    <name evidence="2" type="ORF">U5E74_09170</name>
</gene>
<accession>A0ABU5M1D4</accession>
<keyword evidence="3" id="KW-1185">Reference proteome</keyword>
<sequence length="116" mass="13650">MTDNPDVRVNKIFARADFFILIFLPLQGIGYLFYKNINPSNLAGLFSVVVFSMAICCSLLSCWFVTFSLTISRKYVEKREPWWLVFLQLIRWYVTSFLVITYDFSFIFKVVRGGYL</sequence>
<feature type="transmembrane region" description="Helical" evidence="1">
    <location>
        <begin position="12"/>
        <end position="34"/>
    </location>
</feature>
<keyword evidence="1" id="KW-0472">Membrane</keyword>
<evidence type="ECO:0000256" key="1">
    <source>
        <dbReference type="SAM" id="Phobius"/>
    </source>
</evidence>
<name>A0ABU5M1D4_RAOPL</name>
<reference evidence="2 3" key="1">
    <citation type="submission" date="2023-12" db="EMBL/GenBank/DDBJ databases">
        <title>N/s.</title>
        <authorList>
            <person name="Dale J."/>
        </authorList>
    </citation>
    <scope>NUCLEOTIDE SEQUENCE [LARGE SCALE GENOMIC DNA]</scope>
    <source>
        <strain evidence="2 3">2023EL-01226</strain>
    </source>
</reference>
<evidence type="ECO:0000313" key="2">
    <source>
        <dbReference type="EMBL" id="MDZ7465830.1"/>
    </source>
</evidence>
<feature type="transmembrane region" description="Helical" evidence="1">
    <location>
        <begin position="82"/>
        <end position="102"/>
    </location>
</feature>
<keyword evidence="1" id="KW-0812">Transmembrane</keyword>
<dbReference type="Proteomes" id="UP001293169">
    <property type="component" value="Unassembled WGS sequence"/>
</dbReference>
<proteinExistence type="predicted"/>
<comment type="caution">
    <text evidence="2">The sequence shown here is derived from an EMBL/GenBank/DDBJ whole genome shotgun (WGS) entry which is preliminary data.</text>
</comment>
<feature type="transmembrane region" description="Helical" evidence="1">
    <location>
        <begin position="46"/>
        <end position="70"/>
    </location>
</feature>
<evidence type="ECO:0000313" key="3">
    <source>
        <dbReference type="Proteomes" id="UP001293169"/>
    </source>
</evidence>
<organism evidence="2 3">
    <name type="scientific">Raoultella planticola</name>
    <name type="common">Klebsiella planticola</name>
    <dbReference type="NCBI Taxonomy" id="575"/>
    <lineage>
        <taxon>Bacteria</taxon>
        <taxon>Pseudomonadati</taxon>
        <taxon>Pseudomonadota</taxon>
        <taxon>Gammaproteobacteria</taxon>
        <taxon>Enterobacterales</taxon>
        <taxon>Enterobacteriaceae</taxon>
        <taxon>Klebsiella/Raoultella group</taxon>
        <taxon>Raoultella</taxon>
    </lineage>
</organism>
<dbReference type="RefSeq" id="WP_143520600.1">
    <property type="nucleotide sequence ID" value="NZ_CP172746.1"/>
</dbReference>